<feature type="region of interest" description="Disordered" evidence="2">
    <location>
        <begin position="1"/>
        <end position="29"/>
    </location>
</feature>
<dbReference type="InterPro" id="IPR000679">
    <property type="entry name" value="Znf_GATA"/>
</dbReference>
<evidence type="ECO:0000313" key="4">
    <source>
        <dbReference type="EMBL" id="CAI2170176.1"/>
    </source>
</evidence>
<proteinExistence type="predicted"/>
<feature type="region of interest" description="Disordered" evidence="2">
    <location>
        <begin position="238"/>
        <end position="270"/>
    </location>
</feature>
<dbReference type="AlphaFoldDB" id="A0A9W4SIY4"/>
<protein>
    <submittedName>
        <fullName evidence="4">14664_t:CDS:1</fullName>
    </submittedName>
</protein>
<gene>
    <name evidence="4" type="ORF">FWILDA_LOCUS4451</name>
</gene>
<sequence length="369" mass="42184">MSTNSKSPENSLFDIPPKSPLQEKEKRDDNVDCNSLNEIILTPITPSNNFLSLHKICNIIQHSSPTESQKSINGPISREEDKTKSNPLGSAHHFNAQTSIPTASTEDNMCHKLINDNEDNNGSEKKFSVVNDNIHIKKEEREKNSSYLLNSQDDKKEIYNHTLSSKITRVKLLEPMATAETRCTNPLCLQCQNARPNLSPIQSTSNYPSTSINPIQYYLALPNNDFYPQAPWILPSSVYTPSQPQTPHQHEQNPRSTEEKTIYNQTNVQSKRRRRRNIKAMIYSVNESTTRSGELYRCSNCGVRETPAWRRDLQGDALLCNAFSRLKDVLDLLKLVRTERFVWRDLVELVLDKNVRIVEQPKLHVGEDL</sequence>
<keyword evidence="1" id="KW-0862">Zinc</keyword>
<feature type="region of interest" description="Disordered" evidence="2">
    <location>
        <begin position="63"/>
        <end position="102"/>
    </location>
</feature>
<evidence type="ECO:0000313" key="5">
    <source>
        <dbReference type="Proteomes" id="UP001153678"/>
    </source>
</evidence>
<feature type="compositionally biased region" description="Basic and acidic residues" evidence="2">
    <location>
        <begin position="248"/>
        <end position="261"/>
    </location>
</feature>
<keyword evidence="1" id="KW-0863">Zinc-finger</keyword>
<dbReference type="SUPFAM" id="SSF57716">
    <property type="entry name" value="Glucocorticoid receptor-like (DNA-binding domain)"/>
    <property type="match status" value="1"/>
</dbReference>
<feature type="domain" description="GATA-type" evidence="3">
    <location>
        <begin position="292"/>
        <end position="318"/>
    </location>
</feature>
<evidence type="ECO:0000256" key="2">
    <source>
        <dbReference type="SAM" id="MobiDB-lite"/>
    </source>
</evidence>
<dbReference type="SMART" id="SM00401">
    <property type="entry name" value="ZnF_GATA"/>
    <property type="match status" value="1"/>
</dbReference>
<feature type="compositionally biased region" description="Polar residues" evidence="2">
    <location>
        <begin position="238"/>
        <end position="247"/>
    </location>
</feature>
<dbReference type="GO" id="GO:0043565">
    <property type="term" value="F:sequence-specific DNA binding"/>
    <property type="evidence" value="ECO:0007669"/>
    <property type="project" value="InterPro"/>
</dbReference>
<reference evidence="4" key="1">
    <citation type="submission" date="2022-08" db="EMBL/GenBank/DDBJ databases">
        <authorList>
            <person name="Kallberg Y."/>
            <person name="Tangrot J."/>
            <person name="Rosling A."/>
        </authorList>
    </citation>
    <scope>NUCLEOTIDE SEQUENCE</scope>
    <source>
        <strain evidence="4">Wild A</strain>
    </source>
</reference>
<dbReference type="OrthoDB" id="515401at2759"/>
<accession>A0A9W4SIY4</accession>
<dbReference type="EMBL" id="CAMKVN010000667">
    <property type="protein sequence ID" value="CAI2170176.1"/>
    <property type="molecule type" value="Genomic_DNA"/>
</dbReference>
<dbReference type="GO" id="GO:0008270">
    <property type="term" value="F:zinc ion binding"/>
    <property type="evidence" value="ECO:0007669"/>
    <property type="project" value="UniProtKB-KW"/>
</dbReference>
<dbReference type="Pfam" id="PF00320">
    <property type="entry name" value="GATA"/>
    <property type="match status" value="1"/>
</dbReference>
<name>A0A9W4SIY4_9GLOM</name>
<comment type="caution">
    <text evidence="4">The sequence shown here is derived from an EMBL/GenBank/DDBJ whole genome shotgun (WGS) entry which is preliminary data.</text>
</comment>
<keyword evidence="5" id="KW-1185">Reference proteome</keyword>
<dbReference type="Proteomes" id="UP001153678">
    <property type="component" value="Unassembled WGS sequence"/>
</dbReference>
<dbReference type="GO" id="GO:0006355">
    <property type="term" value="P:regulation of DNA-templated transcription"/>
    <property type="evidence" value="ECO:0007669"/>
    <property type="project" value="InterPro"/>
</dbReference>
<feature type="compositionally biased region" description="Polar residues" evidence="2">
    <location>
        <begin position="1"/>
        <end position="10"/>
    </location>
</feature>
<dbReference type="PROSITE" id="PS50114">
    <property type="entry name" value="GATA_ZN_FINGER_2"/>
    <property type="match status" value="1"/>
</dbReference>
<organism evidence="4 5">
    <name type="scientific">Funneliformis geosporum</name>
    <dbReference type="NCBI Taxonomy" id="1117311"/>
    <lineage>
        <taxon>Eukaryota</taxon>
        <taxon>Fungi</taxon>
        <taxon>Fungi incertae sedis</taxon>
        <taxon>Mucoromycota</taxon>
        <taxon>Glomeromycotina</taxon>
        <taxon>Glomeromycetes</taxon>
        <taxon>Glomerales</taxon>
        <taxon>Glomeraceae</taxon>
        <taxon>Funneliformis</taxon>
    </lineage>
</organism>
<feature type="compositionally biased region" description="Polar residues" evidence="2">
    <location>
        <begin position="63"/>
        <end position="74"/>
    </location>
</feature>
<evidence type="ECO:0000259" key="3">
    <source>
        <dbReference type="PROSITE" id="PS50114"/>
    </source>
</evidence>
<evidence type="ECO:0000256" key="1">
    <source>
        <dbReference type="PROSITE-ProRule" id="PRU00094"/>
    </source>
</evidence>
<dbReference type="InterPro" id="IPR013088">
    <property type="entry name" value="Znf_NHR/GATA"/>
</dbReference>
<keyword evidence="1" id="KW-0479">Metal-binding</keyword>
<dbReference type="CDD" id="cd00202">
    <property type="entry name" value="ZnF_GATA"/>
    <property type="match status" value="1"/>
</dbReference>
<dbReference type="Gene3D" id="3.30.50.10">
    <property type="entry name" value="Erythroid Transcription Factor GATA-1, subunit A"/>
    <property type="match status" value="1"/>
</dbReference>